<evidence type="ECO:0000256" key="4">
    <source>
        <dbReference type="ARBA" id="ARBA00022741"/>
    </source>
</evidence>
<keyword evidence="4" id="KW-0547">Nucleotide-binding</keyword>
<evidence type="ECO:0000259" key="9">
    <source>
        <dbReference type="Pfam" id="PF08264"/>
    </source>
</evidence>
<name>A0A8T2V3P8_CERRI</name>
<evidence type="ECO:0000256" key="8">
    <source>
        <dbReference type="ARBA" id="ARBA00047469"/>
    </source>
</evidence>
<proteinExistence type="inferred from homology"/>
<evidence type="ECO:0000313" key="10">
    <source>
        <dbReference type="EMBL" id="KAH7442022.1"/>
    </source>
</evidence>
<keyword evidence="7" id="KW-0030">Aminoacyl-tRNA synthetase</keyword>
<dbReference type="GO" id="GO:0005524">
    <property type="term" value="F:ATP binding"/>
    <property type="evidence" value="ECO:0007669"/>
    <property type="project" value="UniProtKB-KW"/>
</dbReference>
<dbReference type="EMBL" id="CM035408">
    <property type="protein sequence ID" value="KAH7442022.1"/>
    <property type="molecule type" value="Genomic_DNA"/>
</dbReference>
<comment type="caution">
    <text evidence="10">The sequence shown here is derived from an EMBL/GenBank/DDBJ whole genome shotgun (WGS) entry which is preliminary data.</text>
</comment>
<reference evidence="10" key="1">
    <citation type="submission" date="2021-08" db="EMBL/GenBank/DDBJ databases">
        <title>WGS assembly of Ceratopteris richardii.</title>
        <authorList>
            <person name="Marchant D.B."/>
            <person name="Chen G."/>
            <person name="Jenkins J."/>
            <person name="Shu S."/>
            <person name="Leebens-Mack J."/>
            <person name="Grimwood J."/>
            <person name="Schmutz J."/>
            <person name="Soltis P."/>
            <person name="Soltis D."/>
            <person name="Chen Z.-H."/>
        </authorList>
    </citation>
    <scope>NUCLEOTIDE SEQUENCE</scope>
    <source>
        <strain evidence="10">Whitten #5841</strain>
        <tissue evidence="10">Leaf</tissue>
    </source>
</reference>
<dbReference type="GO" id="GO:0005829">
    <property type="term" value="C:cytosol"/>
    <property type="evidence" value="ECO:0007669"/>
    <property type="project" value="TreeGrafter"/>
</dbReference>
<keyword evidence="6" id="KW-0648">Protein biosynthesis</keyword>
<keyword evidence="11" id="KW-1185">Reference proteome</keyword>
<evidence type="ECO:0000256" key="6">
    <source>
        <dbReference type="ARBA" id="ARBA00022917"/>
    </source>
</evidence>
<evidence type="ECO:0000256" key="5">
    <source>
        <dbReference type="ARBA" id="ARBA00022840"/>
    </source>
</evidence>
<dbReference type="OMA" id="WPKVMDE"/>
<comment type="similarity">
    <text evidence="1">Belongs to the class-I aminoacyl-tRNA synthetase family.</text>
</comment>
<protein>
    <recommendedName>
        <fullName evidence="2">leucine--tRNA ligase</fullName>
        <ecNumber evidence="2">6.1.1.4</ecNumber>
    </recommendedName>
</protein>
<evidence type="ECO:0000256" key="1">
    <source>
        <dbReference type="ARBA" id="ARBA00005594"/>
    </source>
</evidence>
<sequence>MESFVLLLSPFAPHLAEELWQRMGHSQTLAYEPWPKVMDEYLKRSDITLAVQVNGKTRGTVQVAADADETIALVAALRNPSIERHIADKKIVKKIFVPGKILNLIIPK</sequence>
<dbReference type="AlphaFoldDB" id="A0A8T2V3P8"/>
<dbReference type="Pfam" id="PF08264">
    <property type="entry name" value="Anticodon_1"/>
    <property type="match status" value="1"/>
</dbReference>
<dbReference type="InterPro" id="IPR013155">
    <property type="entry name" value="M/V/L/I-tRNA-synth_anticd-bd"/>
</dbReference>
<dbReference type="PANTHER" id="PTHR43740">
    <property type="entry name" value="LEUCYL-TRNA SYNTHETASE"/>
    <property type="match status" value="1"/>
</dbReference>
<dbReference type="PANTHER" id="PTHR43740:SF2">
    <property type="entry name" value="LEUCINE--TRNA LIGASE, MITOCHONDRIAL"/>
    <property type="match status" value="1"/>
</dbReference>
<dbReference type="GO" id="GO:0006429">
    <property type="term" value="P:leucyl-tRNA aminoacylation"/>
    <property type="evidence" value="ECO:0007669"/>
    <property type="project" value="InterPro"/>
</dbReference>
<organism evidence="10 11">
    <name type="scientific">Ceratopteris richardii</name>
    <name type="common">Triangle waterfern</name>
    <dbReference type="NCBI Taxonomy" id="49495"/>
    <lineage>
        <taxon>Eukaryota</taxon>
        <taxon>Viridiplantae</taxon>
        <taxon>Streptophyta</taxon>
        <taxon>Embryophyta</taxon>
        <taxon>Tracheophyta</taxon>
        <taxon>Polypodiopsida</taxon>
        <taxon>Polypodiidae</taxon>
        <taxon>Polypodiales</taxon>
        <taxon>Pteridineae</taxon>
        <taxon>Pteridaceae</taxon>
        <taxon>Parkerioideae</taxon>
        <taxon>Ceratopteris</taxon>
    </lineage>
</organism>
<feature type="domain" description="Methionyl/Valyl/Leucyl/Isoleucyl-tRNA synthetase anticodon-binding" evidence="9">
    <location>
        <begin position="2"/>
        <end position="71"/>
    </location>
</feature>
<accession>A0A8T2V3P8</accession>
<dbReference type="EC" id="6.1.1.4" evidence="2"/>
<keyword evidence="5" id="KW-0067">ATP-binding</keyword>
<dbReference type="InterPro" id="IPR009080">
    <property type="entry name" value="tRNAsynth_Ia_anticodon-bd"/>
</dbReference>
<dbReference type="SUPFAM" id="SSF47323">
    <property type="entry name" value="Anticodon-binding domain of a subclass of class I aminoacyl-tRNA synthetases"/>
    <property type="match status" value="1"/>
</dbReference>
<dbReference type="GO" id="GO:0004823">
    <property type="term" value="F:leucine-tRNA ligase activity"/>
    <property type="evidence" value="ECO:0007669"/>
    <property type="project" value="UniProtKB-EC"/>
</dbReference>
<dbReference type="Gene3D" id="1.10.730.10">
    <property type="entry name" value="Isoleucyl-tRNA Synthetase, Domain 1"/>
    <property type="match status" value="1"/>
</dbReference>
<evidence type="ECO:0000256" key="7">
    <source>
        <dbReference type="ARBA" id="ARBA00023146"/>
    </source>
</evidence>
<dbReference type="InterPro" id="IPR002302">
    <property type="entry name" value="Leu-tRNA-ligase"/>
</dbReference>
<dbReference type="Proteomes" id="UP000825935">
    <property type="component" value="Chromosome 3"/>
</dbReference>
<keyword evidence="3" id="KW-0436">Ligase</keyword>
<evidence type="ECO:0000313" key="11">
    <source>
        <dbReference type="Proteomes" id="UP000825935"/>
    </source>
</evidence>
<evidence type="ECO:0000256" key="3">
    <source>
        <dbReference type="ARBA" id="ARBA00022598"/>
    </source>
</evidence>
<evidence type="ECO:0000256" key="2">
    <source>
        <dbReference type="ARBA" id="ARBA00013164"/>
    </source>
</evidence>
<gene>
    <name evidence="10" type="ORF">KP509_03G067200</name>
</gene>
<comment type="catalytic activity">
    <reaction evidence="8">
        <text>tRNA(Leu) + L-leucine + ATP = L-leucyl-tRNA(Leu) + AMP + diphosphate</text>
        <dbReference type="Rhea" id="RHEA:11688"/>
        <dbReference type="Rhea" id="RHEA-COMP:9613"/>
        <dbReference type="Rhea" id="RHEA-COMP:9622"/>
        <dbReference type="ChEBI" id="CHEBI:30616"/>
        <dbReference type="ChEBI" id="CHEBI:33019"/>
        <dbReference type="ChEBI" id="CHEBI:57427"/>
        <dbReference type="ChEBI" id="CHEBI:78442"/>
        <dbReference type="ChEBI" id="CHEBI:78494"/>
        <dbReference type="ChEBI" id="CHEBI:456215"/>
        <dbReference type="EC" id="6.1.1.4"/>
    </reaction>
</comment>